<evidence type="ECO:0000256" key="4">
    <source>
        <dbReference type="ARBA" id="ARBA00023136"/>
    </source>
</evidence>
<evidence type="ECO:0000313" key="7">
    <source>
        <dbReference type="Proteomes" id="UP001161423"/>
    </source>
</evidence>
<organism evidence="6 7">
    <name type="scientific">Methylophaga thalassica</name>
    <dbReference type="NCBI Taxonomy" id="40223"/>
    <lineage>
        <taxon>Bacteria</taxon>
        <taxon>Pseudomonadati</taxon>
        <taxon>Pseudomonadota</taxon>
        <taxon>Gammaproteobacteria</taxon>
        <taxon>Thiotrichales</taxon>
        <taxon>Piscirickettsiaceae</taxon>
        <taxon>Methylophaga</taxon>
    </lineage>
</organism>
<proteinExistence type="predicted"/>
<reference evidence="6" key="2">
    <citation type="submission" date="2023-01" db="EMBL/GenBank/DDBJ databases">
        <title>Draft genome sequence of Methylophaga thalassica strain NBRC 102424.</title>
        <authorList>
            <person name="Sun Q."/>
            <person name="Mori K."/>
        </authorList>
    </citation>
    <scope>NUCLEOTIDE SEQUENCE</scope>
    <source>
        <strain evidence="6">NBRC 102424</strain>
    </source>
</reference>
<evidence type="ECO:0000256" key="2">
    <source>
        <dbReference type="ARBA" id="ARBA00022692"/>
    </source>
</evidence>
<accession>A0ABQ5TY93</accession>
<feature type="transmembrane region" description="Helical" evidence="5">
    <location>
        <begin position="237"/>
        <end position="260"/>
    </location>
</feature>
<dbReference type="RefSeq" id="WP_104935297.1">
    <property type="nucleotide sequence ID" value="NZ_BSND01000012.1"/>
</dbReference>
<name>A0ABQ5TY93_9GAMM</name>
<sequence length="337" mass="36652">MAQGIFKPTFDKIDTTLATYINDVATNVIAAITPVVTTLLLIYVTLWGWSVITGKTGELVTDGFNRIIKITIIVAIAINLGYYNSFVVSFLSNLPDRLAELASITVTTDSGSYLDGVFSQIWDLGWKILTKAKAEGNYVMADIPLTLAALAVWLFGFALTVVGAFLLVLSKMALSVLLGVGPIFVLMLLFEPTKRFFESWLGQCFNFILIVMLVGGILRLIVSILTEYLTKYEAASAGGATVDISGALPAVVLSAIAILIMRQVMPIASALGGGIALNTMNFGRSIPDKFNQWDQARMQKRAYNDKAVTSGQQIRESWKTAKKVTAKMRRGNNVSKS</sequence>
<dbReference type="InterPro" id="IPR007688">
    <property type="entry name" value="Conjugal_tfr_TrbL/VirB6"/>
</dbReference>
<evidence type="ECO:0000313" key="6">
    <source>
        <dbReference type="EMBL" id="GLQ00598.1"/>
    </source>
</evidence>
<feature type="transmembrane region" description="Helical" evidence="5">
    <location>
        <begin position="204"/>
        <end position="225"/>
    </location>
</feature>
<keyword evidence="4 5" id="KW-0472">Membrane</keyword>
<keyword evidence="7" id="KW-1185">Reference proteome</keyword>
<dbReference type="EMBL" id="BSND01000012">
    <property type="protein sequence ID" value="GLQ00598.1"/>
    <property type="molecule type" value="Genomic_DNA"/>
</dbReference>
<feature type="transmembrane region" description="Helical" evidence="5">
    <location>
        <begin position="141"/>
        <end position="166"/>
    </location>
</feature>
<feature type="transmembrane region" description="Helical" evidence="5">
    <location>
        <begin position="70"/>
        <end position="91"/>
    </location>
</feature>
<evidence type="ECO:0000256" key="1">
    <source>
        <dbReference type="ARBA" id="ARBA00004141"/>
    </source>
</evidence>
<comment type="subcellular location">
    <subcellularLocation>
        <location evidence="1">Membrane</location>
        <topology evidence="1">Multi-pass membrane protein</topology>
    </subcellularLocation>
</comment>
<feature type="transmembrane region" description="Helical" evidence="5">
    <location>
        <begin position="28"/>
        <end position="49"/>
    </location>
</feature>
<protein>
    <submittedName>
        <fullName evidence="6">Type IV secretion protein AvhB6</fullName>
    </submittedName>
</protein>
<comment type="caution">
    <text evidence="6">The sequence shown here is derived from an EMBL/GenBank/DDBJ whole genome shotgun (WGS) entry which is preliminary data.</text>
</comment>
<dbReference type="Proteomes" id="UP001161423">
    <property type="component" value="Unassembled WGS sequence"/>
</dbReference>
<gene>
    <name evidence="6" type="primary">avhB6</name>
    <name evidence="6" type="ORF">GCM10007891_24510</name>
</gene>
<feature type="transmembrane region" description="Helical" evidence="5">
    <location>
        <begin position="172"/>
        <end position="192"/>
    </location>
</feature>
<keyword evidence="2 5" id="KW-0812">Transmembrane</keyword>
<evidence type="ECO:0000256" key="5">
    <source>
        <dbReference type="SAM" id="Phobius"/>
    </source>
</evidence>
<evidence type="ECO:0000256" key="3">
    <source>
        <dbReference type="ARBA" id="ARBA00022989"/>
    </source>
</evidence>
<keyword evidence="3 5" id="KW-1133">Transmembrane helix</keyword>
<dbReference type="Pfam" id="PF04610">
    <property type="entry name" value="TrbL"/>
    <property type="match status" value="1"/>
</dbReference>
<reference evidence="6" key="1">
    <citation type="journal article" date="2014" name="Int. J. Syst. Evol. Microbiol.">
        <title>Complete genome of a new Firmicutes species belonging to the dominant human colonic microbiota ('Ruminococcus bicirculans') reveals two chromosomes and a selective capacity to utilize plant glucans.</title>
        <authorList>
            <consortium name="NISC Comparative Sequencing Program"/>
            <person name="Wegmann U."/>
            <person name="Louis P."/>
            <person name="Goesmann A."/>
            <person name="Henrissat B."/>
            <person name="Duncan S.H."/>
            <person name="Flint H.J."/>
        </authorList>
    </citation>
    <scope>NUCLEOTIDE SEQUENCE</scope>
    <source>
        <strain evidence="6">NBRC 102424</strain>
    </source>
</reference>